<evidence type="ECO:0000256" key="1">
    <source>
        <dbReference type="SAM" id="MobiDB-lite"/>
    </source>
</evidence>
<sequence length="94" mass="10845">MYTQRSGYDPHYLRSSGVLKAASQCRTHVHAASLRMRGPPKCENTYRRPPFDARRTSPRLQSARQGTRVAKILATVEYFSRNIAVPYICKWNVF</sequence>
<dbReference type="AlphaFoldDB" id="A0AAW2FKF2"/>
<comment type="caution">
    <text evidence="2">The sequence shown here is derived from an EMBL/GenBank/DDBJ whole genome shotgun (WGS) entry which is preliminary data.</text>
</comment>
<accession>A0AAW2FKF2</accession>
<evidence type="ECO:0000313" key="2">
    <source>
        <dbReference type="EMBL" id="KAL0115908.1"/>
    </source>
</evidence>
<name>A0AAW2FKF2_9HYME</name>
<evidence type="ECO:0008006" key="4">
    <source>
        <dbReference type="Google" id="ProtNLM"/>
    </source>
</evidence>
<evidence type="ECO:0000313" key="3">
    <source>
        <dbReference type="Proteomes" id="UP001430953"/>
    </source>
</evidence>
<reference evidence="2 3" key="1">
    <citation type="submission" date="2023-03" db="EMBL/GenBank/DDBJ databases">
        <title>High recombination rates correlate with genetic variation in Cardiocondyla obscurior ants.</title>
        <authorList>
            <person name="Errbii M."/>
        </authorList>
    </citation>
    <scope>NUCLEOTIDE SEQUENCE [LARGE SCALE GENOMIC DNA]</scope>
    <source>
        <strain evidence="2">Alpha-2009</strain>
        <tissue evidence="2">Whole body</tissue>
    </source>
</reference>
<organism evidence="2 3">
    <name type="scientific">Cardiocondyla obscurior</name>
    <dbReference type="NCBI Taxonomy" id="286306"/>
    <lineage>
        <taxon>Eukaryota</taxon>
        <taxon>Metazoa</taxon>
        <taxon>Ecdysozoa</taxon>
        <taxon>Arthropoda</taxon>
        <taxon>Hexapoda</taxon>
        <taxon>Insecta</taxon>
        <taxon>Pterygota</taxon>
        <taxon>Neoptera</taxon>
        <taxon>Endopterygota</taxon>
        <taxon>Hymenoptera</taxon>
        <taxon>Apocrita</taxon>
        <taxon>Aculeata</taxon>
        <taxon>Formicoidea</taxon>
        <taxon>Formicidae</taxon>
        <taxon>Myrmicinae</taxon>
        <taxon>Cardiocondyla</taxon>
    </lineage>
</organism>
<gene>
    <name evidence="2" type="ORF">PUN28_011060</name>
</gene>
<keyword evidence="3" id="KW-1185">Reference proteome</keyword>
<feature type="compositionally biased region" description="Basic and acidic residues" evidence="1">
    <location>
        <begin position="44"/>
        <end position="55"/>
    </location>
</feature>
<dbReference type="Proteomes" id="UP001430953">
    <property type="component" value="Unassembled WGS sequence"/>
</dbReference>
<feature type="region of interest" description="Disordered" evidence="1">
    <location>
        <begin position="43"/>
        <end position="63"/>
    </location>
</feature>
<protein>
    <recommendedName>
        <fullName evidence="4">Ribosomal protein S14</fullName>
    </recommendedName>
</protein>
<proteinExistence type="predicted"/>
<dbReference type="EMBL" id="JADYXP020000010">
    <property type="protein sequence ID" value="KAL0115908.1"/>
    <property type="molecule type" value="Genomic_DNA"/>
</dbReference>